<feature type="compositionally biased region" description="Basic and acidic residues" evidence="1">
    <location>
        <begin position="661"/>
        <end position="676"/>
    </location>
</feature>
<feature type="compositionally biased region" description="Low complexity" evidence="1">
    <location>
        <begin position="481"/>
        <end position="493"/>
    </location>
</feature>
<reference evidence="3" key="1">
    <citation type="submission" date="2025-08" db="UniProtKB">
        <authorList>
            <consortium name="RefSeq"/>
        </authorList>
    </citation>
    <scope>IDENTIFICATION</scope>
    <source>
        <tissue evidence="3">Muscle</tissue>
    </source>
</reference>
<feature type="compositionally biased region" description="Basic and acidic residues" evidence="1">
    <location>
        <begin position="305"/>
        <end position="316"/>
    </location>
</feature>
<proteinExistence type="predicted"/>
<feature type="compositionally biased region" description="Low complexity" evidence="1">
    <location>
        <begin position="506"/>
        <end position="521"/>
    </location>
</feature>
<dbReference type="InParanoid" id="A0A7R5KZV6"/>
<feature type="compositionally biased region" description="Polar residues" evidence="1">
    <location>
        <begin position="1"/>
        <end position="11"/>
    </location>
</feature>
<feature type="region of interest" description="Disordered" evidence="1">
    <location>
        <begin position="229"/>
        <end position="529"/>
    </location>
</feature>
<evidence type="ECO:0000256" key="1">
    <source>
        <dbReference type="SAM" id="MobiDB-lite"/>
    </source>
</evidence>
<feature type="region of interest" description="Disordered" evidence="1">
    <location>
        <begin position="1"/>
        <end position="200"/>
    </location>
</feature>
<feature type="compositionally biased region" description="Low complexity" evidence="1">
    <location>
        <begin position="132"/>
        <end position="168"/>
    </location>
</feature>
<feature type="compositionally biased region" description="Low complexity" evidence="1">
    <location>
        <begin position="691"/>
        <end position="702"/>
    </location>
</feature>
<feature type="compositionally biased region" description="Basic and acidic residues" evidence="1">
    <location>
        <begin position="457"/>
        <end position="471"/>
    </location>
</feature>
<feature type="compositionally biased region" description="Basic residues" evidence="1">
    <location>
        <begin position="878"/>
        <end position="890"/>
    </location>
</feature>
<evidence type="ECO:0000313" key="2">
    <source>
        <dbReference type="Proteomes" id="UP000504627"/>
    </source>
</evidence>
<name>A0A7R5KZV6_9PASS</name>
<feature type="compositionally biased region" description="Low complexity" evidence="1">
    <location>
        <begin position="399"/>
        <end position="411"/>
    </location>
</feature>
<sequence>MPESRSLSELTRQIAPPTKNGHAPPPTESRKSSQSVNPVRVRAGINQVAATRAAPPAAAAPTTAAPAGPRGPAANGAAPGRGRRRARAAGTARGDGRPRRPALPAPPRARSRDRCAAVASGGLPRARPPFPRAAARAAPPAAARLGLTRPRGRPGRPAGARPRGTTGRARGDGDPTRRARPGPRGPSAGAARSAAGGGAATRCALRRCLRAGGGSPEPSFPLPCFLSLASLSGSPSRLRPHRRPALLAAGTHGHHPDPGRRRHLACSQGHLKGSRGRAAVTQPGTVKKPLPGGRGDTSTATGSPRAKETARPEHRPPPRLSAGHGGAPARRGPSPTPPEKPHPSSLGERPHGHSRSACHYAEDGTCPRPPTPAARTLLSPRLSRPGRRRVPPDARLRTTHASGPAGPTAASAERRHRLGGAGAADGPRSPRRHLQRAKAPPTVPRATGFRPPRGRRLPPERPGDGDGEKNKKPPRKKKARAPLALAVLATAARGSGRGPRPSLPDSLSRCPRARASAAAGHCRARSRNAFSLSLFPGALGVLRLKAAREKKKKRKEKAGKGAPTSPATRPPADRPSRNPALRQPRRRGRPDRTGRPAGAALAPVEEEREGRGAAASPANGHRVSPGLPATLSGSRSAGATAGHTPAGRRRRPRARWAGPRLRAEEGGTNKRAEARPGRRLARQRAVPSPSPSGNRPGPGKAARPPPVPGTPPAPLPPGSRGQGAATQARAIFGALGRRPGKKKPARARPFQPRPPTARNNARRRRTTGAGLRPAHRKDEAPPPRRPRTPPPSPGALGEPAAATGSGWTLLLGPRGPPSAVPVPHSLGCAFALGSRLPLPSSDPPEEAGREPRGFLAPAFLPLVGLAGPWHAPKAARQQTRKKRGPRNPRC</sequence>
<feature type="compositionally biased region" description="Basic residues" evidence="1">
    <location>
        <begin position="548"/>
        <end position="557"/>
    </location>
</feature>
<evidence type="ECO:0000313" key="3">
    <source>
        <dbReference type="RefSeq" id="XP_039246075.1"/>
    </source>
</evidence>
<accession>A0A7R5KZV6</accession>
<keyword evidence="2" id="KW-1185">Reference proteome</keyword>
<feature type="compositionally biased region" description="Low complexity" evidence="1">
    <location>
        <begin position="185"/>
        <end position="194"/>
    </location>
</feature>
<organism evidence="2 3">
    <name type="scientific">Pipra filicauda</name>
    <name type="common">Wire-tailed manakin</name>
    <dbReference type="NCBI Taxonomy" id="649802"/>
    <lineage>
        <taxon>Eukaryota</taxon>
        <taxon>Metazoa</taxon>
        <taxon>Chordata</taxon>
        <taxon>Craniata</taxon>
        <taxon>Vertebrata</taxon>
        <taxon>Euteleostomi</taxon>
        <taxon>Archelosauria</taxon>
        <taxon>Archosauria</taxon>
        <taxon>Dinosauria</taxon>
        <taxon>Saurischia</taxon>
        <taxon>Theropoda</taxon>
        <taxon>Coelurosauria</taxon>
        <taxon>Aves</taxon>
        <taxon>Neognathae</taxon>
        <taxon>Neoaves</taxon>
        <taxon>Telluraves</taxon>
        <taxon>Australaves</taxon>
        <taxon>Passeriformes</taxon>
        <taxon>Pipridae</taxon>
        <taxon>Pipra</taxon>
    </lineage>
</organism>
<dbReference type="RefSeq" id="XP_039246075.1">
    <property type="nucleotide sequence ID" value="XM_039390141.1"/>
</dbReference>
<feature type="compositionally biased region" description="Low complexity" evidence="1">
    <location>
        <begin position="373"/>
        <end position="383"/>
    </location>
</feature>
<dbReference type="Proteomes" id="UP000504627">
    <property type="component" value="Unplaced"/>
</dbReference>
<feature type="compositionally biased region" description="Low complexity" evidence="1">
    <location>
        <begin position="49"/>
        <end position="80"/>
    </location>
</feature>
<dbReference type="GeneID" id="113983348"/>
<feature type="region of interest" description="Disordered" evidence="1">
    <location>
        <begin position="870"/>
        <end position="890"/>
    </location>
</feature>
<dbReference type="AlphaFoldDB" id="A0A7R5KZV6"/>
<feature type="compositionally biased region" description="Pro residues" evidence="1">
    <location>
        <begin position="703"/>
        <end position="717"/>
    </location>
</feature>
<feature type="region of interest" description="Disordered" evidence="1">
    <location>
        <begin position="546"/>
        <end position="812"/>
    </location>
</feature>
<gene>
    <name evidence="3" type="primary">LOC113983348</name>
</gene>
<protein>
    <submittedName>
        <fullName evidence="3">Collagen alpha-1(I) chain-like</fullName>
    </submittedName>
</protein>